<dbReference type="PANTHER" id="PTHR43795:SF39">
    <property type="entry name" value="AMINOTRANSFERASE CLASS I_CLASSII DOMAIN-CONTAINING PROTEIN"/>
    <property type="match status" value="1"/>
</dbReference>
<evidence type="ECO:0000259" key="2">
    <source>
        <dbReference type="Pfam" id="PF00155"/>
    </source>
</evidence>
<gene>
    <name evidence="3" type="ORF">Purlil1_9737</name>
</gene>
<sequence>MESYLSKRSAASIAKQKLPWRFAPQQTYDPDTNPDGLISFGTAENASTPNPSYFEKSSILTLPLRNSLFVNKDAGRLMQNQVKFESQQFTYGFSTAGGSRFPAALAVHLNEYLKPHKPITAEHIQVTGSATPLHEILAWGLADPGDGILTSRPVYGRFELDFGNRAEVKIVYADTHAENCFDEDVVDKFEEALARSEAEGVTIRAILIVNPHNPLGKCYPRETLIALMKFCQKKQIHLISDEIYACSIFDSGESDAVPFTSALAIDPAGIIDTERLHVTYGFSKDFGSAGLRIGAIITRSKAVESAITGVMRFHNPAGPSLAIGAAMLEDRKWCREFVESSRTKLAAAYKHATQGLRDVGIDYLPGSNAGFFVWIDLSRHLPEDLDGEPNSEFALAKKLREAGVFLHPREEHSLKPGWFRMVYTQSPDIVTEGIRRIKKAIS</sequence>
<dbReference type="SUPFAM" id="SSF53383">
    <property type="entry name" value="PLP-dependent transferases"/>
    <property type="match status" value="1"/>
</dbReference>
<dbReference type="Gene3D" id="3.90.1150.10">
    <property type="entry name" value="Aspartate Aminotransferase, domain 1"/>
    <property type="match status" value="1"/>
</dbReference>
<accession>A0ABR0BPY0</accession>
<evidence type="ECO:0000313" key="3">
    <source>
        <dbReference type="EMBL" id="KAK4085996.1"/>
    </source>
</evidence>
<dbReference type="InterPro" id="IPR050478">
    <property type="entry name" value="Ethylene_sulfur-biosynth"/>
</dbReference>
<evidence type="ECO:0000313" key="4">
    <source>
        <dbReference type="Proteomes" id="UP001287286"/>
    </source>
</evidence>
<dbReference type="InterPro" id="IPR015424">
    <property type="entry name" value="PyrdxlP-dep_Trfase"/>
</dbReference>
<dbReference type="Pfam" id="PF00155">
    <property type="entry name" value="Aminotran_1_2"/>
    <property type="match status" value="1"/>
</dbReference>
<dbReference type="CDD" id="cd00609">
    <property type="entry name" value="AAT_like"/>
    <property type="match status" value="1"/>
</dbReference>
<evidence type="ECO:0000256" key="1">
    <source>
        <dbReference type="ARBA" id="ARBA00022898"/>
    </source>
</evidence>
<dbReference type="Proteomes" id="UP001287286">
    <property type="component" value="Unassembled WGS sequence"/>
</dbReference>
<comment type="caution">
    <text evidence="3">The sequence shown here is derived from an EMBL/GenBank/DDBJ whole genome shotgun (WGS) entry which is preliminary data.</text>
</comment>
<dbReference type="Gene3D" id="3.40.640.10">
    <property type="entry name" value="Type I PLP-dependent aspartate aminotransferase-like (Major domain)"/>
    <property type="match status" value="1"/>
</dbReference>
<dbReference type="EMBL" id="JAWRVI010000045">
    <property type="protein sequence ID" value="KAK4085996.1"/>
    <property type="molecule type" value="Genomic_DNA"/>
</dbReference>
<feature type="domain" description="Aminotransferase class I/classII large" evidence="2">
    <location>
        <begin position="100"/>
        <end position="437"/>
    </location>
</feature>
<dbReference type="PANTHER" id="PTHR43795">
    <property type="entry name" value="BIFUNCTIONAL ASPARTATE AMINOTRANSFERASE AND GLUTAMATE/ASPARTATE-PREPHENATE AMINOTRANSFERASE-RELATED"/>
    <property type="match status" value="1"/>
</dbReference>
<dbReference type="InterPro" id="IPR015421">
    <property type="entry name" value="PyrdxlP-dep_Trfase_major"/>
</dbReference>
<name>A0ABR0BPY0_PURLI</name>
<keyword evidence="4" id="KW-1185">Reference proteome</keyword>
<protein>
    <recommendedName>
        <fullName evidence="2">Aminotransferase class I/classII large domain-containing protein</fullName>
    </recommendedName>
</protein>
<keyword evidence="1" id="KW-0663">Pyridoxal phosphate</keyword>
<dbReference type="PRINTS" id="PR00753">
    <property type="entry name" value="ACCSYNTHASE"/>
</dbReference>
<dbReference type="InterPro" id="IPR004839">
    <property type="entry name" value="Aminotransferase_I/II_large"/>
</dbReference>
<reference evidence="3 4" key="1">
    <citation type="journal article" date="2024" name="Microbiol. Resour. Announc.">
        <title>Genome annotations for the ascomycete fungi Trichoderma harzianum, Trichoderma aggressivum, and Purpureocillium lilacinum.</title>
        <authorList>
            <person name="Beijen E.P.W."/>
            <person name="Ohm R.A."/>
        </authorList>
    </citation>
    <scope>NUCLEOTIDE SEQUENCE [LARGE SCALE GENOMIC DNA]</scope>
    <source>
        <strain evidence="3 4">CBS 150709</strain>
    </source>
</reference>
<dbReference type="InterPro" id="IPR015422">
    <property type="entry name" value="PyrdxlP-dep_Trfase_small"/>
</dbReference>
<organism evidence="3 4">
    <name type="scientific">Purpureocillium lilacinum</name>
    <name type="common">Paecilomyces lilacinus</name>
    <dbReference type="NCBI Taxonomy" id="33203"/>
    <lineage>
        <taxon>Eukaryota</taxon>
        <taxon>Fungi</taxon>
        <taxon>Dikarya</taxon>
        <taxon>Ascomycota</taxon>
        <taxon>Pezizomycotina</taxon>
        <taxon>Sordariomycetes</taxon>
        <taxon>Hypocreomycetidae</taxon>
        <taxon>Hypocreales</taxon>
        <taxon>Ophiocordycipitaceae</taxon>
        <taxon>Purpureocillium</taxon>
    </lineage>
</organism>
<proteinExistence type="predicted"/>